<evidence type="ECO:0000256" key="7">
    <source>
        <dbReference type="ARBA" id="ARBA00022779"/>
    </source>
</evidence>
<dbReference type="SUPFAM" id="SSF103039">
    <property type="entry name" value="CheC-like"/>
    <property type="match status" value="1"/>
</dbReference>
<dbReference type="Pfam" id="PF01052">
    <property type="entry name" value="FliMN_C"/>
    <property type="match status" value="1"/>
</dbReference>
<name>A0AA37UT38_9MICO</name>
<evidence type="ECO:0000256" key="8">
    <source>
        <dbReference type="ARBA" id="ARBA00023136"/>
    </source>
</evidence>
<dbReference type="GO" id="GO:0071978">
    <property type="term" value="P:bacterial-type flagellum-dependent swarming motility"/>
    <property type="evidence" value="ECO:0007669"/>
    <property type="project" value="TreeGrafter"/>
</dbReference>
<dbReference type="GO" id="GO:0009425">
    <property type="term" value="C:bacterial-type flagellum basal body"/>
    <property type="evidence" value="ECO:0007669"/>
    <property type="project" value="UniProtKB-SubCell"/>
</dbReference>
<gene>
    <name evidence="11" type="primary">fliM</name>
    <name evidence="11" type="ORF">GCM10025874_10850</name>
</gene>
<keyword evidence="12" id="KW-1185">Reference proteome</keyword>
<dbReference type="PANTHER" id="PTHR30034">
    <property type="entry name" value="FLAGELLAR MOTOR SWITCH PROTEIN FLIM"/>
    <property type="match status" value="1"/>
</dbReference>
<evidence type="ECO:0000256" key="3">
    <source>
        <dbReference type="ARBA" id="ARBA00011049"/>
    </source>
</evidence>
<dbReference type="GO" id="GO:0005886">
    <property type="term" value="C:plasma membrane"/>
    <property type="evidence" value="ECO:0007669"/>
    <property type="project" value="UniProtKB-SubCell"/>
</dbReference>
<comment type="similarity">
    <text evidence="3">Belongs to the FliM family.</text>
</comment>
<feature type="domain" description="Flagellar motor switch protein FliN-like C-terminal" evidence="10">
    <location>
        <begin position="211"/>
        <end position="279"/>
    </location>
</feature>
<comment type="subcellular location">
    <subcellularLocation>
        <location evidence="1">Bacterial flagellum basal body</location>
    </subcellularLocation>
    <subcellularLocation>
        <location evidence="2">Cell membrane</location>
        <topology evidence="2">Peripheral membrane protein</topology>
    </subcellularLocation>
</comment>
<keyword evidence="6" id="KW-0145">Chemotaxis</keyword>
<dbReference type="GO" id="GO:0003774">
    <property type="term" value="F:cytoskeletal motor activity"/>
    <property type="evidence" value="ECO:0007669"/>
    <property type="project" value="InterPro"/>
</dbReference>
<dbReference type="InterPro" id="IPR001689">
    <property type="entry name" value="Flag_FliM"/>
</dbReference>
<evidence type="ECO:0000256" key="4">
    <source>
        <dbReference type="ARBA" id="ARBA00021898"/>
    </source>
</evidence>
<keyword evidence="11" id="KW-0969">Cilium</keyword>
<dbReference type="InterPro" id="IPR036429">
    <property type="entry name" value="SpoA-like_sf"/>
</dbReference>
<keyword evidence="11" id="KW-0966">Cell projection</keyword>
<evidence type="ECO:0000313" key="11">
    <source>
        <dbReference type="EMBL" id="GMA27832.1"/>
    </source>
</evidence>
<keyword evidence="9" id="KW-0975">Bacterial flagellum</keyword>
<dbReference type="Gene3D" id="2.30.330.10">
    <property type="entry name" value="SpoA-like"/>
    <property type="match status" value="1"/>
</dbReference>
<dbReference type="Pfam" id="PF02154">
    <property type="entry name" value="FliM"/>
    <property type="match status" value="1"/>
</dbReference>
<dbReference type="GO" id="GO:0050918">
    <property type="term" value="P:positive chemotaxis"/>
    <property type="evidence" value="ECO:0007669"/>
    <property type="project" value="TreeGrafter"/>
</dbReference>
<evidence type="ECO:0000313" key="12">
    <source>
        <dbReference type="Proteomes" id="UP001157160"/>
    </source>
</evidence>
<keyword evidence="8" id="KW-0472">Membrane</keyword>
<dbReference type="Gene3D" id="3.40.1550.10">
    <property type="entry name" value="CheC-like"/>
    <property type="match status" value="1"/>
</dbReference>
<dbReference type="Proteomes" id="UP001157160">
    <property type="component" value="Unassembled WGS sequence"/>
</dbReference>
<dbReference type="CDD" id="cd17908">
    <property type="entry name" value="FliM"/>
    <property type="match status" value="1"/>
</dbReference>
<reference evidence="11 12" key="1">
    <citation type="journal article" date="2014" name="Int. J. Syst. Evol. Microbiol.">
        <title>Complete genome sequence of Corynebacterium casei LMG S-19264T (=DSM 44701T), isolated from a smear-ripened cheese.</title>
        <authorList>
            <consortium name="US DOE Joint Genome Institute (JGI-PGF)"/>
            <person name="Walter F."/>
            <person name="Albersmeier A."/>
            <person name="Kalinowski J."/>
            <person name="Ruckert C."/>
        </authorList>
    </citation>
    <scope>NUCLEOTIDE SEQUENCE [LARGE SCALE GENOMIC DNA]</scope>
    <source>
        <strain evidence="11 12">NBRC 112289</strain>
    </source>
</reference>
<dbReference type="PIRSF" id="PIRSF002888">
    <property type="entry name" value="FliM"/>
    <property type="match status" value="1"/>
</dbReference>
<evidence type="ECO:0000256" key="2">
    <source>
        <dbReference type="ARBA" id="ARBA00004202"/>
    </source>
</evidence>
<proteinExistence type="inferred from homology"/>
<evidence type="ECO:0000256" key="5">
    <source>
        <dbReference type="ARBA" id="ARBA00022475"/>
    </source>
</evidence>
<dbReference type="InterPro" id="IPR001543">
    <property type="entry name" value="FliN-like_C"/>
</dbReference>
<sequence>MIEVYDFSRPTTLARHQSRVLEVAFETFARQWGTELTAKVRVMSQVGFSQLTVQTYDAFAASLPSITAMVLLDLEGQSARAVIQFPTAAALGWISSMLGGSGVVAPPDRRFTPIEQSLIRNLMDDAIEDLEYSFGALLTDNVSIDSIHYNSQFAQAAAPSDLMLVAEFEVRVGDSSSPATVALPLGAVLPRLGNANAVERISDAPERLREHLDWAPVEVALRLAPLAVTPRAILDLAVGDVLSLPHAQHRPFEVSVHGTPIARAAAGAVGSRLAGVIVDTEESS</sequence>
<dbReference type="AlphaFoldDB" id="A0AA37UT38"/>
<evidence type="ECO:0000256" key="1">
    <source>
        <dbReference type="ARBA" id="ARBA00004117"/>
    </source>
</evidence>
<keyword evidence="5" id="KW-1003">Cell membrane</keyword>
<keyword evidence="11" id="KW-0282">Flagellum</keyword>
<organism evidence="11 12">
    <name type="scientific">Arenivirga flava</name>
    <dbReference type="NCBI Taxonomy" id="1930060"/>
    <lineage>
        <taxon>Bacteria</taxon>
        <taxon>Bacillati</taxon>
        <taxon>Actinomycetota</taxon>
        <taxon>Actinomycetes</taxon>
        <taxon>Micrococcales</taxon>
        <taxon>Microbacteriaceae</taxon>
        <taxon>Arenivirga</taxon>
    </lineage>
</organism>
<evidence type="ECO:0000259" key="10">
    <source>
        <dbReference type="Pfam" id="PF01052"/>
    </source>
</evidence>
<evidence type="ECO:0000256" key="9">
    <source>
        <dbReference type="ARBA" id="ARBA00023143"/>
    </source>
</evidence>
<evidence type="ECO:0000256" key="6">
    <source>
        <dbReference type="ARBA" id="ARBA00022500"/>
    </source>
</evidence>
<dbReference type="InterPro" id="IPR028976">
    <property type="entry name" value="CheC-like_sf"/>
</dbReference>
<dbReference type="EMBL" id="BSUL01000001">
    <property type="protein sequence ID" value="GMA27832.1"/>
    <property type="molecule type" value="Genomic_DNA"/>
</dbReference>
<protein>
    <recommendedName>
        <fullName evidence="4">Flagellar motor switch protein FliM</fullName>
    </recommendedName>
</protein>
<keyword evidence="7" id="KW-0283">Flagellar rotation</keyword>
<dbReference type="SUPFAM" id="SSF101801">
    <property type="entry name" value="Surface presentation of antigens (SPOA)"/>
    <property type="match status" value="1"/>
</dbReference>
<dbReference type="PANTHER" id="PTHR30034:SF6">
    <property type="entry name" value="YOP PROTEINS TRANSLOCATION PROTEIN Q"/>
    <property type="match status" value="1"/>
</dbReference>
<accession>A0AA37UT38</accession>
<comment type="caution">
    <text evidence="11">The sequence shown here is derived from an EMBL/GenBank/DDBJ whole genome shotgun (WGS) entry which is preliminary data.</text>
</comment>